<accession>A0A804HRZ1</accession>
<protein>
    <submittedName>
        <fullName evidence="1">Uncharacterized protein</fullName>
    </submittedName>
</protein>
<dbReference type="Proteomes" id="UP000012960">
    <property type="component" value="Unplaced"/>
</dbReference>
<reference evidence="1" key="1">
    <citation type="submission" date="2021-05" db="UniProtKB">
        <authorList>
            <consortium name="EnsemblPlants"/>
        </authorList>
    </citation>
    <scope>IDENTIFICATION</scope>
    <source>
        <strain evidence="1">subsp. malaccensis</strain>
    </source>
</reference>
<dbReference type="EnsemblPlants" id="Ma01_t09050.1">
    <property type="protein sequence ID" value="Ma01_p09050.1"/>
    <property type="gene ID" value="Ma01_g09050"/>
</dbReference>
<organism evidence="1 2">
    <name type="scientific">Musa acuminata subsp. malaccensis</name>
    <name type="common">Wild banana</name>
    <name type="synonym">Musa malaccensis</name>
    <dbReference type="NCBI Taxonomy" id="214687"/>
    <lineage>
        <taxon>Eukaryota</taxon>
        <taxon>Viridiplantae</taxon>
        <taxon>Streptophyta</taxon>
        <taxon>Embryophyta</taxon>
        <taxon>Tracheophyta</taxon>
        <taxon>Spermatophyta</taxon>
        <taxon>Magnoliopsida</taxon>
        <taxon>Liliopsida</taxon>
        <taxon>Zingiberales</taxon>
        <taxon>Musaceae</taxon>
        <taxon>Musa</taxon>
    </lineage>
</organism>
<keyword evidence="2" id="KW-1185">Reference proteome</keyword>
<proteinExistence type="predicted"/>
<sequence>MFLLGQMDKNRNLCFGCCVPHWCTYIEL</sequence>
<dbReference type="Gramene" id="Ma01_t09050.1">
    <property type="protein sequence ID" value="Ma01_p09050.1"/>
    <property type="gene ID" value="Ma01_g09050"/>
</dbReference>
<dbReference type="AlphaFoldDB" id="A0A804HRZ1"/>
<dbReference type="InParanoid" id="A0A804HRZ1"/>
<name>A0A804HRZ1_MUSAM</name>
<evidence type="ECO:0000313" key="2">
    <source>
        <dbReference type="Proteomes" id="UP000012960"/>
    </source>
</evidence>
<evidence type="ECO:0000313" key="1">
    <source>
        <dbReference type="EnsemblPlants" id="Ma01_p09050.1"/>
    </source>
</evidence>